<dbReference type="AlphaFoldDB" id="A0AAF1KSW6"/>
<keyword evidence="1" id="KW-1133">Transmembrane helix</keyword>
<gene>
    <name evidence="2" type="ORF">PR017_24780</name>
</gene>
<geneLocation type="plasmid" evidence="2 3">
    <name>unnamed1</name>
</geneLocation>
<protein>
    <submittedName>
        <fullName evidence="2">Uncharacterized protein</fullName>
    </submittedName>
</protein>
<proteinExistence type="predicted"/>
<keyword evidence="3" id="KW-1185">Reference proteome</keyword>
<accession>A0AAF1KSW6</accession>
<evidence type="ECO:0000313" key="3">
    <source>
        <dbReference type="Proteomes" id="UP000249499"/>
    </source>
</evidence>
<dbReference type="KEGG" id="rtu:PR017_24780"/>
<keyword evidence="1" id="KW-0472">Membrane</keyword>
<keyword evidence="2" id="KW-0614">Plasmid</keyword>
<keyword evidence="1" id="KW-0812">Transmembrane</keyword>
<evidence type="ECO:0000256" key="1">
    <source>
        <dbReference type="SAM" id="Phobius"/>
    </source>
</evidence>
<name>A0AAF1KSW6_9HYPH</name>
<reference evidence="3" key="2">
    <citation type="journal article" date="2023" name="MicrobiologyOpen">
        <title>Genomics of the tumorigenes clade of the family Rhizobiaceae and description of Rhizobium rhododendri sp. nov.</title>
        <authorList>
            <person name="Kuzmanovic N."/>
            <person name="diCenzo G.C."/>
            <person name="Bunk B."/>
            <person name="Sproeer C."/>
            <person name="Fruehling A."/>
            <person name="Neumann-Schaal M."/>
            <person name="Overmann J."/>
            <person name="Smalla K."/>
        </authorList>
    </citation>
    <scope>NUCLEOTIDE SEQUENCE [LARGE SCALE GENOMIC DNA]</scope>
    <source>
        <strain evidence="3">1078</strain>
        <plasmid evidence="3">unnamed1</plasmid>
    </source>
</reference>
<evidence type="ECO:0000313" key="2">
    <source>
        <dbReference type="EMBL" id="WFR98532.1"/>
    </source>
</evidence>
<dbReference type="Proteomes" id="UP000249499">
    <property type="component" value="Plasmid unnamed1"/>
</dbReference>
<feature type="transmembrane region" description="Helical" evidence="1">
    <location>
        <begin position="6"/>
        <end position="30"/>
    </location>
</feature>
<sequence>MDAAYVSAFFGLAGALVGAVTSFTTSWITLSSQVKEKRREANRSRREALFEGFLSEAARLYGDALSHEKDDIGDIVMIYAILARMHLVASKAVTDAGERVMDAIVGEYMTPNRSLSELRLLARSGHMNVLEEFAAECRKELDAF</sequence>
<dbReference type="EMBL" id="CP117258">
    <property type="protein sequence ID" value="WFR98532.1"/>
    <property type="molecule type" value="Genomic_DNA"/>
</dbReference>
<reference evidence="2 3" key="1">
    <citation type="journal article" date="2018" name="Sci. Rep.">
        <title>Rhizobium tumorigenes sp. nov., a novel plant tumorigenic bacterium isolated from cane gall tumors on thornless blackberry.</title>
        <authorList>
            <person name="Kuzmanovi N."/>
            <person name="Smalla K."/>
            <person name="Gronow S."/>
            <person name="PuBawska J."/>
        </authorList>
    </citation>
    <scope>NUCLEOTIDE SEQUENCE [LARGE SCALE GENOMIC DNA]</scope>
    <source>
        <strain evidence="2 3">1078</strain>
    </source>
</reference>
<organism evidence="2 3">
    <name type="scientific">Rhizobium tumorigenes</name>
    <dbReference type="NCBI Taxonomy" id="2041385"/>
    <lineage>
        <taxon>Bacteria</taxon>
        <taxon>Pseudomonadati</taxon>
        <taxon>Pseudomonadota</taxon>
        <taxon>Alphaproteobacteria</taxon>
        <taxon>Hyphomicrobiales</taxon>
        <taxon>Rhizobiaceae</taxon>
        <taxon>Rhizobium/Agrobacterium group</taxon>
        <taxon>Rhizobium</taxon>
    </lineage>
</organism>
<dbReference type="RefSeq" id="WP_111221541.1">
    <property type="nucleotide sequence ID" value="NZ_CP117258.1"/>
</dbReference>